<dbReference type="PANTHER" id="PTHR42788:SF19">
    <property type="entry name" value="ALIPHATIC SULFONATES IMPORT ATP-BINDING PROTEIN SSUB 2"/>
    <property type="match status" value="1"/>
</dbReference>
<dbReference type="InterPro" id="IPR003439">
    <property type="entry name" value="ABC_transporter-like_ATP-bd"/>
</dbReference>
<sequence length="266" mass="29509">MTVLHAHNINLGYQQKDGQFKRILQNFDLQLAQGQLVTLLGPSGVGKSSLLRVMAGLQRPESGEVSLFDQKITQPHPRLAFVFQNPSLLPWLNVRENVGFGLRFKDQPKISKEEAEQRITEALADVDLAHAGALYPSELSGGMAQRVALARALARQPQIILLDEPFSALDEITRTQMQGLLTRLIDKHQAAAVLVTHDIDEALLVSQRIVLIGKMPGRTIGEWTVHRQGEGEEALLQLQHERADILRTLQSAKGEQLQTATVDFVI</sequence>
<gene>
    <name evidence="7" type="ORF">LVJ81_09240</name>
</gene>
<dbReference type="InterPro" id="IPR003593">
    <property type="entry name" value="AAA+_ATPase"/>
</dbReference>
<dbReference type="SMART" id="SM00382">
    <property type="entry name" value="AAA"/>
    <property type="match status" value="1"/>
</dbReference>
<keyword evidence="2" id="KW-0813">Transport</keyword>
<protein>
    <submittedName>
        <fullName evidence="7">ABC transporter ATP-binding protein</fullName>
    </submittedName>
</protein>
<dbReference type="InterPro" id="IPR017871">
    <property type="entry name" value="ABC_transporter-like_CS"/>
</dbReference>
<reference evidence="7" key="2">
    <citation type="journal article" date="2022" name="Res Sq">
        <title>Evolution of multicellular longitudinally dividing oral cavity symbionts (Neisseriaceae).</title>
        <authorList>
            <person name="Nyongesa S."/>
            <person name="Weber P."/>
            <person name="Bernet E."/>
            <person name="Pullido F."/>
            <person name="Nieckarz M."/>
            <person name="Delaby M."/>
            <person name="Nieves C."/>
            <person name="Viehboeck T."/>
            <person name="Krause N."/>
            <person name="Rivera-Millot A."/>
            <person name="Nakamura A."/>
            <person name="Vischer N."/>
            <person name="VanNieuwenhze M."/>
            <person name="Brun Y."/>
            <person name="Cava F."/>
            <person name="Bulgheresi S."/>
            <person name="Veyrier F."/>
        </authorList>
    </citation>
    <scope>NUCLEOTIDE SEQUENCE</scope>
    <source>
        <strain evidence="7">SAG 1488-6</strain>
    </source>
</reference>
<dbReference type="PROSITE" id="PS50893">
    <property type="entry name" value="ABC_TRANSPORTER_2"/>
    <property type="match status" value="1"/>
</dbReference>
<evidence type="ECO:0000256" key="5">
    <source>
        <dbReference type="ARBA" id="ARBA00022840"/>
    </source>
</evidence>
<comment type="similarity">
    <text evidence="1">Belongs to the ABC transporter superfamily.</text>
</comment>
<dbReference type="PANTHER" id="PTHR42788">
    <property type="entry name" value="TAURINE IMPORT ATP-BINDING PROTEIN-RELATED"/>
    <property type="match status" value="1"/>
</dbReference>
<dbReference type="RefSeq" id="WP_019957448.1">
    <property type="nucleotide sequence ID" value="NZ_CP091512.1"/>
</dbReference>
<evidence type="ECO:0000259" key="6">
    <source>
        <dbReference type="PROSITE" id="PS50893"/>
    </source>
</evidence>
<dbReference type="Proteomes" id="UP000832034">
    <property type="component" value="Chromosome"/>
</dbReference>
<evidence type="ECO:0000256" key="2">
    <source>
        <dbReference type="ARBA" id="ARBA00022448"/>
    </source>
</evidence>
<feature type="domain" description="ABC transporter" evidence="6">
    <location>
        <begin position="4"/>
        <end position="239"/>
    </location>
</feature>
<dbReference type="CDD" id="cd03293">
    <property type="entry name" value="ABC_NrtD_SsuB_transporters"/>
    <property type="match status" value="1"/>
</dbReference>
<proteinExistence type="inferred from homology"/>
<dbReference type="Gene3D" id="3.40.50.300">
    <property type="entry name" value="P-loop containing nucleotide triphosphate hydrolases"/>
    <property type="match status" value="1"/>
</dbReference>
<dbReference type="PROSITE" id="PS00211">
    <property type="entry name" value="ABC_TRANSPORTER_1"/>
    <property type="match status" value="1"/>
</dbReference>
<dbReference type="InterPro" id="IPR027417">
    <property type="entry name" value="P-loop_NTPase"/>
</dbReference>
<keyword evidence="5 7" id="KW-0067">ATP-binding</keyword>
<reference evidence="7" key="1">
    <citation type="submission" date="2021-12" db="EMBL/GenBank/DDBJ databases">
        <authorList>
            <person name="Veyrier F.J."/>
        </authorList>
    </citation>
    <scope>NUCLEOTIDE SEQUENCE</scope>
    <source>
        <strain evidence="7">SAG 1488-6</strain>
    </source>
</reference>
<dbReference type="Pfam" id="PF00005">
    <property type="entry name" value="ABC_tran"/>
    <property type="match status" value="1"/>
</dbReference>
<evidence type="ECO:0000313" key="7">
    <source>
        <dbReference type="EMBL" id="UOO91813.1"/>
    </source>
</evidence>
<dbReference type="InterPro" id="IPR050166">
    <property type="entry name" value="ABC_transporter_ATP-bind"/>
</dbReference>
<keyword evidence="4" id="KW-0547">Nucleotide-binding</keyword>
<keyword evidence="3" id="KW-1003">Cell membrane</keyword>
<organism evidence="7 8">
    <name type="scientific">Vitreoscilla stercoraria</name>
    <dbReference type="NCBI Taxonomy" id="61"/>
    <lineage>
        <taxon>Bacteria</taxon>
        <taxon>Pseudomonadati</taxon>
        <taxon>Pseudomonadota</taxon>
        <taxon>Betaproteobacteria</taxon>
        <taxon>Neisseriales</taxon>
        <taxon>Neisseriaceae</taxon>
        <taxon>Vitreoscilla</taxon>
    </lineage>
</organism>
<dbReference type="GO" id="GO:0005524">
    <property type="term" value="F:ATP binding"/>
    <property type="evidence" value="ECO:0007669"/>
    <property type="project" value="UniProtKB-KW"/>
</dbReference>
<evidence type="ECO:0000256" key="3">
    <source>
        <dbReference type="ARBA" id="ARBA00022475"/>
    </source>
</evidence>
<evidence type="ECO:0000256" key="1">
    <source>
        <dbReference type="ARBA" id="ARBA00005417"/>
    </source>
</evidence>
<keyword evidence="3" id="KW-0472">Membrane</keyword>
<name>A0ABY4E8Z3_VITST</name>
<dbReference type="EMBL" id="CP091512">
    <property type="protein sequence ID" value="UOO91813.1"/>
    <property type="molecule type" value="Genomic_DNA"/>
</dbReference>
<keyword evidence="8" id="KW-1185">Reference proteome</keyword>
<evidence type="ECO:0000256" key="4">
    <source>
        <dbReference type="ARBA" id="ARBA00022741"/>
    </source>
</evidence>
<dbReference type="SUPFAM" id="SSF52540">
    <property type="entry name" value="P-loop containing nucleoside triphosphate hydrolases"/>
    <property type="match status" value="1"/>
</dbReference>
<evidence type="ECO:0000313" key="8">
    <source>
        <dbReference type="Proteomes" id="UP000832034"/>
    </source>
</evidence>
<accession>A0ABY4E8Z3</accession>